<protein>
    <recommendedName>
        <fullName evidence="1">GST N-terminal domain-containing protein</fullName>
    </recommendedName>
</protein>
<evidence type="ECO:0000259" key="1">
    <source>
        <dbReference type="Pfam" id="PF13417"/>
    </source>
</evidence>
<keyword evidence="3" id="KW-1185">Reference proteome</keyword>
<dbReference type="InParanoid" id="A9UQ17"/>
<dbReference type="OMA" id="TISHYVE"/>
<dbReference type="SUPFAM" id="SSF52833">
    <property type="entry name" value="Thioredoxin-like"/>
    <property type="match status" value="1"/>
</dbReference>
<dbReference type="InterPro" id="IPR036249">
    <property type="entry name" value="Thioredoxin-like_sf"/>
</dbReference>
<dbReference type="Pfam" id="PF13410">
    <property type="entry name" value="GST_C_2"/>
    <property type="match status" value="1"/>
</dbReference>
<dbReference type="InterPro" id="IPR004045">
    <property type="entry name" value="Glutathione_S-Trfase_N"/>
</dbReference>
<dbReference type="KEGG" id="mbr:MONBRDRAFT_35579"/>
<dbReference type="Proteomes" id="UP000001357">
    <property type="component" value="Unassembled WGS sequence"/>
</dbReference>
<dbReference type="GeneID" id="5888059"/>
<evidence type="ECO:0000313" key="2">
    <source>
        <dbReference type="EMBL" id="EDQ92518.1"/>
    </source>
</evidence>
<dbReference type="SUPFAM" id="SSF47616">
    <property type="entry name" value="GST C-terminal domain-like"/>
    <property type="match status" value="1"/>
</dbReference>
<dbReference type="RefSeq" id="XP_001742280.1">
    <property type="nucleotide sequence ID" value="XM_001742228.1"/>
</dbReference>
<proteinExistence type="predicted"/>
<dbReference type="CDD" id="cd00570">
    <property type="entry name" value="GST_N_family"/>
    <property type="match status" value="1"/>
</dbReference>
<dbReference type="EMBL" id="CH991543">
    <property type="protein sequence ID" value="EDQ92518.1"/>
    <property type="molecule type" value="Genomic_DNA"/>
</dbReference>
<feature type="domain" description="GST N-terminal" evidence="1">
    <location>
        <begin position="32"/>
        <end position="101"/>
    </location>
</feature>
<reference evidence="2 3" key="1">
    <citation type="journal article" date="2008" name="Nature">
        <title>The genome of the choanoflagellate Monosiga brevicollis and the origin of metazoans.</title>
        <authorList>
            <consortium name="JGI Sequencing"/>
            <person name="King N."/>
            <person name="Westbrook M.J."/>
            <person name="Young S.L."/>
            <person name="Kuo A."/>
            <person name="Abedin M."/>
            <person name="Chapman J."/>
            <person name="Fairclough S."/>
            <person name="Hellsten U."/>
            <person name="Isogai Y."/>
            <person name="Letunic I."/>
            <person name="Marr M."/>
            <person name="Pincus D."/>
            <person name="Putnam N."/>
            <person name="Rokas A."/>
            <person name="Wright K.J."/>
            <person name="Zuzow R."/>
            <person name="Dirks W."/>
            <person name="Good M."/>
            <person name="Goodstein D."/>
            <person name="Lemons D."/>
            <person name="Li W."/>
            <person name="Lyons J.B."/>
            <person name="Morris A."/>
            <person name="Nichols S."/>
            <person name="Richter D.J."/>
            <person name="Salamov A."/>
            <person name="Bork P."/>
            <person name="Lim W.A."/>
            <person name="Manning G."/>
            <person name="Miller W.T."/>
            <person name="McGinnis W."/>
            <person name="Shapiro H."/>
            <person name="Tjian R."/>
            <person name="Grigoriev I.V."/>
            <person name="Rokhsar D."/>
        </authorList>
    </citation>
    <scope>NUCLEOTIDE SEQUENCE [LARGE SCALE GENOMIC DNA]</scope>
    <source>
        <strain evidence="3">MX1 / ATCC 50154</strain>
    </source>
</reference>
<organism evidence="2 3">
    <name type="scientific">Monosiga brevicollis</name>
    <name type="common">Choanoflagellate</name>
    <dbReference type="NCBI Taxonomy" id="81824"/>
    <lineage>
        <taxon>Eukaryota</taxon>
        <taxon>Choanoflagellata</taxon>
        <taxon>Craspedida</taxon>
        <taxon>Salpingoecidae</taxon>
        <taxon>Monosiga</taxon>
    </lineage>
</organism>
<sequence length="317" mass="36135">MTCAWVIPLMALAGMAMRFALLFKAKKRTPILHTITFSHFVERVRWTMQRLNFEYKEQPDVGVFGLLMQARTVPRLELPAAQTVIGDSSAIMDYLWAQAQASPETAERAAFLRPTPEILELEKEMCEVLGNQSRRWLYQHIFDHPQILLGLWGIKDKRIPTWQRMLLPYIYPLLRSAAWPVVLSRSSLDVTCRPCLTRWVANLSESVRSMLNISPRSAERVMERVEAMFAKLDEQLEKSGGPFLFGKELTRADITLASLAATVICPDVNYTGNVAIADCLQFDIMPDVVQRQVLKLRATKAGALVQRLYRDERIPTA</sequence>
<accession>A9UQ17</accession>
<dbReference type="InterPro" id="IPR036282">
    <property type="entry name" value="Glutathione-S-Trfase_C_sf"/>
</dbReference>
<evidence type="ECO:0000313" key="3">
    <source>
        <dbReference type="Proteomes" id="UP000001357"/>
    </source>
</evidence>
<gene>
    <name evidence="2" type="ORF">MONBRDRAFT_35579</name>
</gene>
<dbReference type="AlphaFoldDB" id="A9UQ17"/>
<name>A9UQ17_MONBE</name>
<dbReference type="Pfam" id="PF13417">
    <property type="entry name" value="GST_N_3"/>
    <property type="match status" value="1"/>
</dbReference>
<dbReference type="Gene3D" id="1.20.1050.10">
    <property type="match status" value="1"/>
</dbReference>